<reference evidence="1 2" key="1">
    <citation type="submission" date="2021-06" db="EMBL/GenBank/DDBJ databases">
        <authorList>
            <person name="Palmer J.M."/>
        </authorList>
    </citation>
    <scope>NUCLEOTIDE SEQUENCE [LARGE SCALE GENOMIC DNA]</scope>
    <source>
        <strain evidence="1 2">GA_2019</strain>
        <tissue evidence="1">Muscle</tissue>
    </source>
</reference>
<gene>
    <name evidence="1" type="ORF">GOODEAATRI_029330</name>
</gene>
<protein>
    <submittedName>
        <fullName evidence="1">Uncharacterized protein</fullName>
    </submittedName>
</protein>
<dbReference type="EMBL" id="JAHRIO010034284">
    <property type="protein sequence ID" value="MEQ2169853.1"/>
    <property type="molecule type" value="Genomic_DNA"/>
</dbReference>
<sequence length="164" mass="17456">MATVAGDDINTTDQNGKLEWSNGDVTLIFSEEAGTQIIMHQDSVTEYCSLSSTCSLEPPEANSLSTTDFSSLKGRGCMPLPLNLQDSGRPLDQQASINTQPHSAEVINPAIPELQAFNLLPVNGTLWIPRRGGDMIIIEIQSCASQLMGRVTAVLSPPGLSSLG</sequence>
<evidence type="ECO:0000313" key="1">
    <source>
        <dbReference type="EMBL" id="MEQ2169853.1"/>
    </source>
</evidence>
<accession>A0ABV0NEQ0</accession>
<evidence type="ECO:0000313" key="2">
    <source>
        <dbReference type="Proteomes" id="UP001476798"/>
    </source>
</evidence>
<name>A0ABV0NEQ0_9TELE</name>
<keyword evidence="2" id="KW-1185">Reference proteome</keyword>
<organism evidence="1 2">
    <name type="scientific">Goodea atripinnis</name>
    <dbReference type="NCBI Taxonomy" id="208336"/>
    <lineage>
        <taxon>Eukaryota</taxon>
        <taxon>Metazoa</taxon>
        <taxon>Chordata</taxon>
        <taxon>Craniata</taxon>
        <taxon>Vertebrata</taxon>
        <taxon>Euteleostomi</taxon>
        <taxon>Actinopterygii</taxon>
        <taxon>Neopterygii</taxon>
        <taxon>Teleostei</taxon>
        <taxon>Neoteleostei</taxon>
        <taxon>Acanthomorphata</taxon>
        <taxon>Ovalentaria</taxon>
        <taxon>Atherinomorphae</taxon>
        <taxon>Cyprinodontiformes</taxon>
        <taxon>Goodeidae</taxon>
        <taxon>Goodea</taxon>
    </lineage>
</organism>
<comment type="caution">
    <text evidence="1">The sequence shown here is derived from an EMBL/GenBank/DDBJ whole genome shotgun (WGS) entry which is preliminary data.</text>
</comment>
<dbReference type="Proteomes" id="UP001476798">
    <property type="component" value="Unassembled WGS sequence"/>
</dbReference>
<proteinExistence type="predicted"/>